<keyword evidence="2" id="KW-0963">Cytoplasm</keyword>
<evidence type="ECO:0000256" key="1">
    <source>
        <dbReference type="ARBA" id="ARBA00004496"/>
    </source>
</evidence>
<dbReference type="SUPFAM" id="SSF52540">
    <property type="entry name" value="P-loop containing nucleoside triphosphate hydrolases"/>
    <property type="match status" value="1"/>
</dbReference>
<dbReference type="PANTHER" id="PTHR10887">
    <property type="entry name" value="DNA2/NAM7 HELICASE FAMILY"/>
    <property type="match status" value="1"/>
</dbReference>
<dbReference type="PANTHER" id="PTHR10887:SF445">
    <property type="entry name" value="NFX1-TYPE ZINC FINGER-CONTAINING PROTEIN 1"/>
    <property type="match status" value="1"/>
</dbReference>
<dbReference type="GO" id="GO:0004386">
    <property type="term" value="F:helicase activity"/>
    <property type="evidence" value="ECO:0007669"/>
    <property type="project" value="InterPro"/>
</dbReference>
<dbReference type="InterPro" id="IPR000571">
    <property type="entry name" value="Znf_CCCH"/>
</dbReference>
<comment type="subcellular location">
    <subcellularLocation>
        <location evidence="1">Cytoplasm</location>
    </subcellularLocation>
</comment>
<dbReference type="GO" id="GO:0002376">
    <property type="term" value="P:immune system process"/>
    <property type="evidence" value="ECO:0007669"/>
    <property type="project" value="UniProtKB-KW"/>
</dbReference>
<dbReference type="CDD" id="cd17936">
    <property type="entry name" value="EEXXEc_NFX1"/>
    <property type="match status" value="1"/>
</dbReference>
<keyword evidence="6 8" id="KW-0862">Zinc</keyword>
<dbReference type="Pfam" id="PF20173">
    <property type="entry name" value="ZnF_RZ-type"/>
    <property type="match status" value="1"/>
</dbReference>
<dbReference type="InterPro" id="IPR045055">
    <property type="entry name" value="DNA2/NAM7-like"/>
</dbReference>
<evidence type="ECO:0000256" key="8">
    <source>
        <dbReference type="PROSITE-ProRule" id="PRU00723"/>
    </source>
</evidence>
<dbReference type="GO" id="GO:0005737">
    <property type="term" value="C:cytoplasm"/>
    <property type="evidence" value="ECO:0007669"/>
    <property type="project" value="UniProtKB-SubCell"/>
</dbReference>
<evidence type="ECO:0000256" key="3">
    <source>
        <dbReference type="ARBA" id="ARBA00022723"/>
    </source>
</evidence>
<evidence type="ECO:0000259" key="11">
    <source>
        <dbReference type="PROSITE" id="PS51981"/>
    </source>
</evidence>
<dbReference type="CDD" id="cd18808">
    <property type="entry name" value="SF1_C_Upf1"/>
    <property type="match status" value="1"/>
</dbReference>
<evidence type="ECO:0000256" key="9">
    <source>
        <dbReference type="SAM" id="MobiDB-lite"/>
    </source>
</evidence>
<organism evidence="12">
    <name type="scientific">Bionectria ochroleuca</name>
    <name type="common">Gliocladium roseum</name>
    <dbReference type="NCBI Taxonomy" id="29856"/>
    <lineage>
        <taxon>Eukaryota</taxon>
        <taxon>Fungi</taxon>
        <taxon>Dikarya</taxon>
        <taxon>Ascomycota</taxon>
        <taxon>Pezizomycotina</taxon>
        <taxon>Sordariomycetes</taxon>
        <taxon>Hypocreomycetidae</taxon>
        <taxon>Hypocreales</taxon>
        <taxon>Bionectriaceae</taxon>
        <taxon>Clonostachys</taxon>
    </lineage>
</organism>
<gene>
    <name evidence="12" type="ORF">BN869_000011460_1</name>
</gene>
<dbReference type="GO" id="GO:0031380">
    <property type="term" value="C:nuclear RNA-directed RNA polymerase complex"/>
    <property type="evidence" value="ECO:0007669"/>
    <property type="project" value="TreeGrafter"/>
</dbReference>
<feature type="domain" description="C3H1-type" evidence="10">
    <location>
        <begin position="8"/>
        <end position="36"/>
    </location>
</feature>
<evidence type="ECO:0000256" key="2">
    <source>
        <dbReference type="ARBA" id="ARBA00022490"/>
    </source>
</evidence>
<dbReference type="Pfam" id="PF13086">
    <property type="entry name" value="AAA_11"/>
    <property type="match status" value="1"/>
</dbReference>
<keyword evidence="5" id="KW-0547">Nucleotide-binding</keyword>
<dbReference type="GO" id="GO:0031048">
    <property type="term" value="P:regulatory ncRNA-mediated heterochromatin formation"/>
    <property type="evidence" value="ECO:0007669"/>
    <property type="project" value="TreeGrafter"/>
</dbReference>
<dbReference type="EMBL" id="CDPU01000051">
    <property type="protein sequence ID" value="CEO55402.1"/>
    <property type="molecule type" value="Genomic_DNA"/>
</dbReference>
<keyword evidence="7" id="KW-0391">Immunity</keyword>
<dbReference type="InterPro" id="IPR046439">
    <property type="entry name" value="ZF_RZ_dom"/>
</dbReference>
<dbReference type="Gene3D" id="3.40.50.300">
    <property type="entry name" value="P-loop containing nucleotide triphosphate hydrolases"/>
    <property type="match status" value="2"/>
</dbReference>
<sequence>MFRGNSKRNGNGVCREFRRDGVCRYGVRCKFPHGPQTGDGRQSGSSQAQADRQRSGTGQRQSNQDVRWREWKQILTASASSFSRPSEDVARRFFSLALDLMSGDQGASQETIKALADDQGLKFIRDLADRHILKAQKDQSGLRLWVDEICPLFQLITHERVVDSAVLEQQVAMIYNFLSGVHGQRMVRVFNFILTLVRSWPASTNGISKMAVIELSLAVLTKMMDCNTLLMIDESLSTIFLGFERCINSEPESSEDFSCVQAKRYLDYIRQRLEVGQEIDAMEPKVVPVTREAFVLRRDLPGTLSAEGPRHDNDNKSISKIKILPTSEEIMSPRREYLPTTDSSEWHVPGIRGRVDREFRLLREDTVGQLRDAVHDTLERIRNIDARVDRSSKNTVRTFSYEYPMPVDIGFDSFSGLQFTIRCNQPPALKGMTAKRRREWWMQSKRLQSGALVCVLDATGSVQFFVVSESTMRTEDDDVAKKKAQRGQNNNSESGPKELLTLSGSEEHLFVTLQLVDAGASELRRTLRWYRSTKSSPRRYIVEFPGVLLASFQHTLTALKRISEQPKIPFHDLIAPSGDVDQQTVISSPLYTRKAGFEFDLRLLTNDNISLRVDPRHPPQPEVLASRSSLDLTQSRALLCALTQELCLIQGPPGTGKSYTGEKIIKVLLNHKEQTKMGPILCVCYTNHALDQLLEHLLDEGVDRIIRIGSRSKSERLQNRNLRLVAKTAERTKTENRELYIVQDEIRDINRDLTKLIGDLADLESVETIKSHLRETSPRHFHQLFVVDEEQWTTVTYKENQSIPKWLQGGSQDRKQSRQLVELQLVNLFDMSHLERRKIYYHWIETLRDPIIEKITGLHHKYTTASEQRDRIRGDTDLRCLQQADVVGVTTTGLARQLETLRKLRSKVMVCEEAGEVLEAHILTALLPSLESAILIGDHLQLRPQIQNYELQSTNPRGQQYSLDMSLFERLVQPLYDGDVQVPFSTLETQRRMHPFMSELIRSTLYPSLMDSESVQKYPKVVGMKQRLFWFHHEHLEASAANNDPLNTSRSNDFEIEMTTALVSHLTRQGEYAQGEIAVITPYLGQLHKLRRRMESMFEICVNDRDLEDLETLEEENFGSSTPKKPTATRKTTLLKSVRVATVDNFQGEEAKIIVISLVRSNPQNVCGFLSTSNRINVLLSRAKHGMYIIGNSNTCQRVPMWAQVMNILQDKDQFGTSLELECPRHPNTPILVSEADHFVRFSPESGCQLPCEKRLDCGHSCTGKCHSNVIHNAVKCLEPCPRIKKGCDHTCPLRCGDPCQPKCHVRLKDLGVILDCGHIFTTAECWQAQDPSLIRCSVTVSRTVPGCGHKVQMKCCDDITGANYQCTVVCAQNLPCGHSVILAKAARSRKRIMASVNNRVDEVILLVSTTVPKLVILALLVLRVISLVKCGAAIRNAPKLATSLACHVPRRSASLAAPILSAACPAQLPVIGYPARSAVSSPSLCGEACPDIRYCQKCASDPVKQFCVDFVELKLYEDINLDEEPCIFPDCGHFLTITSMDGIMHMSDHYELDMDGNPVKLRGPSAPFTMEEKSISVCATCRGSLRSISRYGRIVRRSILDETTKRFITWANSQYEKLTKSMFIEFEKLDETPSGTKISTVGDSNQVLTPQGSRLSILQALETALGDDRYKRIIKLRHRLNFYKNKVAREEQPFHRVATYVQSANRRNKETRDFQYDDSVIQNKGMLLAESLLLKTETTAISDFISLCKSGRARPPKIQVDFASYFKACDQLIGLGGSFKYPKEQLQGHIFYAWMCEFARWFSANGDEKELEVRYKEKGLEHIGLARNILESHPSTAPLLQEVESAESALIGHEYRQVTTDELKEVYVAFSGELRGTGHWYTCENGHPFTIGECGMPMQQARCPECNTPIGGQNHQAVDGVRRAEEIESLTRGVGNL</sequence>
<feature type="region of interest" description="Disordered" evidence="9">
    <location>
        <begin position="476"/>
        <end position="498"/>
    </location>
</feature>
<feature type="region of interest" description="Disordered" evidence="9">
    <location>
        <begin position="33"/>
        <end position="65"/>
    </location>
</feature>
<dbReference type="Pfam" id="PF00642">
    <property type="entry name" value="zf-CCCH"/>
    <property type="match status" value="1"/>
</dbReference>
<evidence type="ECO:0000256" key="5">
    <source>
        <dbReference type="ARBA" id="ARBA00022806"/>
    </source>
</evidence>
<name>A0A0B7KIZ6_BIOOC</name>
<proteinExistence type="predicted"/>
<protein>
    <submittedName>
        <fullName evidence="12">Uncharacterized protein</fullName>
    </submittedName>
</protein>
<dbReference type="Pfam" id="PF13087">
    <property type="entry name" value="AAA_12"/>
    <property type="match status" value="1"/>
</dbReference>
<feature type="domain" description="RZ-type" evidence="11">
    <location>
        <begin position="1859"/>
        <end position="1934"/>
    </location>
</feature>
<dbReference type="PROSITE" id="PS50103">
    <property type="entry name" value="ZF_C3H1"/>
    <property type="match status" value="1"/>
</dbReference>
<dbReference type="InterPro" id="IPR047187">
    <property type="entry name" value="SF1_C_Upf1"/>
</dbReference>
<reference evidence="12" key="1">
    <citation type="submission" date="2015-01" db="EMBL/GenBank/DDBJ databases">
        <authorList>
            <person name="Durling Mikael"/>
        </authorList>
    </citation>
    <scope>NUCLEOTIDE SEQUENCE</scope>
</reference>
<evidence type="ECO:0000256" key="6">
    <source>
        <dbReference type="ARBA" id="ARBA00022833"/>
    </source>
</evidence>
<keyword evidence="5" id="KW-0067">ATP-binding</keyword>
<dbReference type="InterPro" id="IPR041677">
    <property type="entry name" value="DNA2/NAM7_AAA_11"/>
</dbReference>
<dbReference type="PROSITE" id="PS51981">
    <property type="entry name" value="ZF_RZ"/>
    <property type="match status" value="1"/>
</dbReference>
<keyword evidence="5" id="KW-0347">Helicase</keyword>
<dbReference type="InterPro" id="IPR027417">
    <property type="entry name" value="P-loop_NTPase"/>
</dbReference>
<evidence type="ECO:0000313" key="12">
    <source>
        <dbReference type="EMBL" id="CEO55402.1"/>
    </source>
</evidence>
<keyword evidence="4 8" id="KW-0863">Zinc-finger</keyword>
<keyword evidence="5" id="KW-0378">Hydrolase</keyword>
<dbReference type="GO" id="GO:0008270">
    <property type="term" value="F:zinc ion binding"/>
    <property type="evidence" value="ECO:0007669"/>
    <property type="project" value="UniProtKB-KW"/>
</dbReference>
<evidence type="ECO:0000256" key="4">
    <source>
        <dbReference type="ARBA" id="ARBA00022771"/>
    </source>
</evidence>
<feature type="zinc finger region" description="C3H1-type" evidence="8">
    <location>
        <begin position="8"/>
        <end position="36"/>
    </location>
</feature>
<dbReference type="FunFam" id="3.40.50.300:FF:001660">
    <property type="entry name" value="NF-X1 finger and helicase protein, putative"/>
    <property type="match status" value="1"/>
</dbReference>
<feature type="compositionally biased region" description="Polar residues" evidence="9">
    <location>
        <begin position="39"/>
        <end position="65"/>
    </location>
</feature>
<keyword evidence="3 8" id="KW-0479">Metal-binding</keyword>
<dbReference type="InterPro" id="IPR041679">
    <property type="entry name" value="DNA2/NAM7-like_C"/>
</dbReference>
<dbReference type="CDD" id="cd06008">
    <property type="entry name" value="NF-X1-zinc-finger"/>
    <property type="match status" value="1"/>
</dbReference>
<evidence type="ECO:0000256" key="7">
    <source>
        <dbReference type="ARBA" id="ARBA00022859"/>
    </source>
</evidence>
<accession>A0A0B7KIZ6</accession>
<evidence type="ECO:0000259" key="10">
    <source>
        <dbReference type="PROSITE" id="PS50103"/>
    </source>
</evidence>